<keyword evidence="3" id="KW-1185">Reference proteome</keyword>
<dbReference type="InterPro" id="IPR047650">
    <property type="entry name" value="Transpos_IS110"/>
</dbReference>
<dbReference type="GO" id="GO:0006313">
    <property type="term" value="P:DNA transposition"/>
    <property type="evidence" value="ECO:0007669"/>
    <property type="project" value="InterPro"/>
</dbReference>
<dbReference type="EMBL" id="QRDY01000048">
    <property type="protein sequence ID" value="RED51120.1"/>
    <property type="molecule type" value="Genomic_DNA"/>
</dbReference>
<dbReference type="Proteomes" id="UP000256869">
    <property type="component" value="Unassembled WGS sequence"/>
</dbReference>
<dbReference type="InterPro" id="IPR003346">
    <property type="entry name" value="Transposase_20"/>
</dbReference>
<dbReference type="GO" id="GO:0004803">
    <property type="term" value="F:transposase activity"/>
    <property type="evidence" value="ECO:0007669"/>
    <property type="project" value="InterPro"/>
</dbReference>
<evidence type="ECO:0000313" key="3">
    <source>
        <dbReference type="Proteomes" id="UP000256869"/>
    </source>
</evidence>
<sequence length="215" mass="23895">MTPTAFRDAGELSVAEVIACLCPSRSDRWVSDKATRIISAAANNPFQIVSYSGHLISLAMFIELLLQYQEHLSHLQSQIDALEEVEGYQIIQSIPGIGGKIAATILSEIGEVHRFNHAKKLVAFAGIDPSVYSSGKFTATTNRITKRGSKKLRHALYLAVLCGLRKTGSKKMREFYDKKREAGKPHRVALIACVNKLLHWIYALLVKKEQFVDLA</sequence>
<feature type="domain" description="Transposase IS116/IS110/IS902 C-terminal" evidence="1">
    <location>
        <begin position="89"/>
        <end position="176"/>
    </location>
</feature>
<dbReference type="GO" id="GO:0003677">
    <property type="term" value="F:DNA binding"/>
    <property type="evidence" value="ECO:0007669"/>
    <property type="project" value="InterPro"/>
</dbReference>
<organism evidence="2 3">
    <name type="scientific">Cohnella lupini</name>
    <dbReference type="NCBI Taxonomy" id="1294267"/>
    <lineage>
        <taxon>Bacteria</taxon>
        <taxon>Bacillati</taxon>
        <taxon>Bacillota</taxon>
        <taxon>Bacilli</taxon>
        <taxon>Bacillales</taxon>
        <taxon>Paenibacillaceae</taxon>
        <taxon>Cohnella</taxon>
    </lineage>
</organism>
<dbReference type="PANTHER" id="PTHR33055:SF13">
    <property type="entry name" value="TRANSPOSASE"/>
    <property type="match status" value="1"/>
</dbReference>
<evidence type="ECO:0000313" key="2">
    <source>
        <dbReference type="EMBL" id="RED51120.1"/>
    </source>
</evidence>
<reference evidence="2 3" key="1">
    <citation type="submission" date="2018-07" db="EMBL/GenBank/DDBJ databases">
        <title>Genomic Encyclopedia of Type Strains, Phase III (KMG-III): the genomes of soil and plant-associated and newly described type strains.</title>
        <authorList>
            <person name="Whitman W."/>
        </authorList>
    </citation>
    <scope>NUCLEOTIDE SEQUENCE [LARGE SCALE GENOMIC DNA]</scope>
    <source>
        <strain evidence="2 3">CECT 8236</strain>
    </source>
</reference>
<evidence type="ECO:0000259" key="1">
    <source>
        <dbReference type="Pfam" id="PF02371"/>
    </source>
</evidence>
<dbReference type="AlphaFoldDB" id="A0A3D9HNP3"/>
<proteinExistence type="predicted"/>
<protein>
    <submittedName>
        <fullName evidence="2">Transposase IS116/IS110/IS902 family protein</fullName>
    </submittedName>
</protein>
<accession>A0A3D9HNP3</accession>
<name>A0A3D9HNP3_9BACL</name>
<comment type="caution">
    <text evidence="2">The sequence shown here is derived from an EMBL/GenBank/DDBJ whole genome shotgun (WGS) entry which is preliminary data.</text>
</comment>
<dbReference type="PANTHER" id="PTHR33055">
    <property type="entry name" value="TRANSPOSASE FOR INSERTION SEQUENCE ELEMENT IS1111A"/>
    <property type="match status" value="1"/>
</dbReference>
<dbReference type="Pfam" id="PF02371">
    <property type="entry name" value="Transposase_20"/>
    <property type="match status" value="1"/>
</dbReference>
<gene>
    <name evidence="2" type="ORF">DFP95_1484</name>
</gene>